<reference evidence="2" key="1">
    <citation type="journal article" date="2018" name="PLoS Negl. Trop. Dis.">
        <title>An insight into the salivary gland and fat body transcriptome of Panstrongylus lignarius (Hemiptera: Heteroptera), the main vector of Chagas disease in Peru.</title>
        <authorList>
            <person name="Nevoa J.C."/>
            <person name="Mendes M.T."/>
            <person name="da Silva M.V."/>
            <person name="Soares S.C."/>
            <person name="Oliveira C.J.F."/>
            <person name="Ribeiro J.M.C."/>
        </authorList>
    </citation>
    <scope>NUCLEOTIDE SEQUENCE</scope>
</reference>
<evidence type="ECO:0000256" key="1">
    <source>
        <dbReference type="SAM" id="Phobius"/>
    </source>
</evidence>
<protein>
    <submittedName>
        <fullName evidence="2">Putative secreted protein</fullName>
    </submittedName>
</protein>
<keyword evidence="1" id="KW-0472">Membrane</keyword>
<name>A0A224XY25_9HEMI</name>
<dbReference type="AlphaFoldDB" id="A0A224XY25"/>
<keyword evidence="1" id="KW-1133">Transmembrane helix</keyword>
<accession>A0A224XY25</accession>
<proteinExistence type="predicted"/>
<sequence>MYGYFLQVHLCCLLITVITFVPNCAIQDHCRFPIVGKDNNIGVSWNADSVNTIHKLLRGRKSFLAQKIY</sequence>
<keyword evidence="1" id="KW-0812">Transmembrane</keyword>
<feature type="transmembrane region" description="Helical" evidence="1">
    <location>
        <begin position="6"/>
        <end position="26"/>
    </location>
</feature>
<organism evidence="2">
    <name type="scientific">Panstrongylus lignarius</name>
    <dbReference type="NCBI Taxonomy" id="156445"/>
    <lineage>
        <taxon>Eukaryota</taxon>
        <taxon>Metazoa</taxon>
        <taxon>Ecdysozoa</taxon>
        <taxon>Arthropoda</taxon>
        <taxon>Hexapoda</taxon>
        <taxon>Insecta</taxon>
        <taxon>Pterygota</taxon>
        <taxon>Neoptera</taxon>
        <taxon>Paraneoptera</taxon>
        <taxon>Hemiptera</taxon>
        <taxon>Heteroptera</taxon>
        <taxon>Panheteroptera</taxon>
        <taxon>Cimicomorpha</taxon>
        <taxon>Reduviidae</taxon>
        <taxon>Triatominae</taxon>
        <taxon>Panstrongylus</taxon>
    </lineage>
</organism>
<dbReference type="EMBL" id="GFTR01000192">
    <property type="protein sequence ID" value="JAW16234.1"/>
    <property type="molecule type" value="Transcribed_RNA"/>
</dbReference>
<evidence type="ECO:0000313" key="2">
    <source>
        <dbReference type="EMBL" id="JAW16234.1"/>
    </source>
</evidence>